<evidence type="ECO:0000313" key="1">
    <source>
        <dbReference type="EMBL" id="AKH46905.1"/>
    </source>
</evidence>
<organism evidence="1">
    <name type="scientific">uncultured marine virus</name>
    <dbReference type="NCBI Taxonomy" id="186617"/>
    <lineage>
        <taxon>Viruses</taxon>
        <taxon>environmental samples</taxon>
    </lineage>
</organism>
<name>A0A0F7L4K7_9VIRU</name>
<sequence>MKIAICLAGMWATPSLVMCILMTLDISALTVSVATPLPLPPILGAVRITPTRLARTTCSRGL</sequence>
<accession>A0A0F7L4K7</accession>
<protein>
    <submittedName>
        <fullName evidence="1">Uncharacterized protein</fullName>
    </submittedName>
</protein>
<proteinExistence type="predicted"/>
<dbReference type="EMBL" id="KR029587">
    <property type="protein sequence ID" value="AKH46905.1"/>
    <property type="molecule type" value="Genomic_DNA"/>
</dbReference>
<reference evidence="1" key="2">
    <citation type="submission" date="2015-03" db="EMBL/GenBank/DDBJ databases">
        <authorList>
            <person name="Chow C.-E.T."/>
            <person name="Winget D.M."/>
            <person name="White R.A.III."/>
            <person name="Hallam S.J."/>
            <person name="Suttle C.A."/>
        </authorList>
    </citation>
    <scope>NUCLEOTIDE SEQUENCE</scope>
    <source>
        <strain evidence="1">Anoxic2_3</strain>
    </source>
</reference>
<reference evidence="1" key="1">
    <citation type="journal article" date="2015" name="Front. Microbiol.">
        <title>Combining genomic sequencing methods to explore viral diversity and reveal potential virus-host interactions.</title>
        <authorList>
            <person name="Chow C.E."/>
            <person name="Winget D.M."/>
            <person name="White R.A.III."/>
            <person name="Hallam S.J."/>
            <person name="Suttle C.A."/>
        </authorList>
    </citation>
    <scope>NUCLEOTIDE SEQUENCE</scope>
    <source>
        <strain evidence="1">Anoxic2_3</strain>
    </source>
</reference>